<organism evidence="1">
    <name type="scientific">Candidatus Kentrum sp. LPFa</name>
    <dbReference type="NCBI Taxonomy" id="2126335"/>
    <lineage>
        <taxon>Bacteria</taxon>
        <taxon>Pseudomonadati</taxon>
        <taxon>Pseudomonadota</taxon>
        <taxon>Gammaproteobacteria</taxon>
        <taxon>Candidatus Kentrum</taxon>
    </lineage>
</organism>
<protein>
    <submittedName>
        <fullName evidence="1">Uncharacterized protein</fullName>
    </submittedName>
</protein>
<dbReference type="EMBL" id="CAADFM010000254">
    <property type="protein sequence ID" value="VFK20265.1"/>
    <property type="molecule type" value="Genomic_DNA"/>
</dbReference>
<dbReference type="AlphaFoldDB" id="A0A450WT95"/>
<reference evidence="1" key="1">
    <citation type="submission" date="2019-02" db="EMBL/GenBank/DDBJ databases">
        <authorList>
            <person name="Gruber-Vodicka R. H."/>
            <person name="Seah K. B. B."/>
        </authorList>
    </citation>
    <scope>NUCLEOTIDE SEQUENCE</scope>
    <source>
        <strain evidence="1">BECK_S312</strain>
        <strain evidence="2">BECK_S426</strain>
    </source>
</reference>
<accession>A0A450WT95</accession>
<proteinExistence type="predicted"/>
<evidence type="ECO:0000313" key="2">
    <source>
        <dbReference type="EMBL" id="VFK34294.1"/>
    </source>
</evidence>
<sequence length="48" mass="5394">MQSVQISDDVAFRSFPTSSLGTRFRKLQFSAGRPLSNAKKPLLRGKLR</sequence>
<evidence type="ECO:0000313" key="1">
    <source>
        <dbReference type="EMBL" id="VFK20265.1"/>
    </source>
</evidence>
<name>A0A450WT95_9GAMM</name>
<dbReference type="EMBL" id="CAADFP010000257">
    <property type="protein sequence ID" value="VFK34294.1"/>
    <property type="molecule type" value="Genomic_DNA"/>
</dbReference>
<gene>
    <name evidence="1" type="ORF">BECKLPF1236A_GA0070988_1025411</name>
    <name evidence="2" type="ORF">BECKLPF1236C_GA0070990_1025711</name>
</gene>